<keyword evidence="3" id="KW-1185">Reference proteome</keyword>
<feature type="compositionally biased region" description="Polar residues" evidence="1">
    <location>
        <begin position="12"/>
        <end position="21"/>
    </location>
</feature>
<accession>A0A8X8ZA06</accession>
<reference evidence="2" key="2">
    <citation type="submission" date="2020-08" db="EMBL/GenBank/DDBJ databases">
        <title>Plant Genome Project.</title>
        <authorList>
            <person name="Zhang R.-G."/>
        </authorList>
    </citation>
    <scope>NUCLEOTIDE SEQUENCE</scope>
    <source>
        <strain evidence="2">Huo1</strain>
        <tissue evidence="2">Leaf</tissue>
    </source>
</reference>
<feature type="region of interest" description="Disordered" evidence="1">
    <location>
        <begin position="47"/>
        <end position="72"/>
    </location>
</feature>
<feature type="region of interest" description="Disordered" evidence="1">
    <location>
        <begin position="1"/>
        <end position="21"/>
    </location>
</feature>
<dbReference type="AlphaFoldDB" id="A0A8X8ZA06"/>
<dbReference type="Proteomes" id="UP000298416">
    <property type="component" value="Unassembled WGS sequence"/>
</dbReference>
<evidence type="ECO:0000256" key="1">
    <source>
        <dbReference type="SAM" id="MobiDB-lite"/>
    </source>
</evidence>
<comment type="caution">
    <text evidence="2">The sequence shown here is derived from an EMBL/GenBank/DDBJ whole genome shotgun (WGS) entry which is preliminary data.</text>
</comment>
<sequence>MVATSACINGGLDSQSSPSGVVDTSSLALEHILASIACLEARVYASKRRATTTPQPPRPDPDPPCPDWQRGRDAVMRNRAVVTAATGVYSHPQLGFGGGMPIRGPHQATLAVASPWEHAIWTSSVNVGQYMEPIGGCGVF</sequence>
<dbReference type="EMBL" id="PNBA02000016">
    <property type="protein sequence ID" value="KAG6396887.1"/>
    <property type="molecule type" value="Genomic_DNA"/>
</dbReference>
<reference evidence="2" key="1">
    <citation type="submission" date="2018-01" db="EMBL/GenBank/DDBJ databases">
        <authorList>
            <person name="Mao J.F."/>
        </authorList>
    </citation>
    <scope>NUCLEOTIDE SEQUENCE</scope>
    <source>
        <strain evidence="2">Huo1</strain>
        <tissue evidence="2">Leaf</tissue>
    </source>
</reference>
<name>A0A8X8ZA06_SALSN</name>
<evidence type="ECO:0000313" key="2">
    <source>
        <dbReference type="EMBL" id="KAG6396887.1"/>
    </source>
</evidence>
<organism evidence="2">
    <name type="scientific">Salvia splendens</name>
    <name type="common">Scarlet sage</name>
    <dbReference type="NCBI Taxonomy" id="180675"/>
    <lineage>
        <taxon>Eukaryota</taxon>
        <taxon>Viridiplantae</taxon>
        <taxon>Streptophyta</taxon>
        <taxon>Embryophyta</taxon>
        <taxon>Tracheophyta</taxon>
        <taxon>Spermatophyta</taxon>
        <taxon>Magnoliopsida</taxon>
        <taxon>eudicotyledons</taxon>
        <taxon>Gunneridae</taxon>
        <taxon>Pentapetalae</taxon>
        <taxon>asterids</taxon>
        <taxon>lamiids</taxon>
        <taxon>Lamiales</taxon>
        <taxon>Lamiaceae</taxon>
        <taxon>Nepetoideae</taxon>
        <taxon>Mentheae</taxon>
        <taxon>Salviinae</taxon>
        <taxon>Salvia</taxon>
        <taxon>Salvia subgen. Calosphace</taxon>
        <taxon>core Calosphace</taxon>
    </lineage>
</organism>
<evidence type="ECO:0000313" key="3">
    <source>
        <dbReference type="Proteomes" id="UP000298416"/>
    </source>
</evidence>
<proteinExistence type="predicted"/>
<protein>
    <submittedName>
        <fullName evidence="2">Uncharacterized protein</fullName>
    </submittedName>
</protein>
<feature type="compositionally biased region" description="Pro residues" evidence="1">
    <location>
        <begin position="54"/>
        <end position="66"/>
    </location>
</feature>
<gene>
    <name evidence="2" type="ORF">SASPL_143045</name>
</gene>